<dbReference type="GO" id="GO:0005886">
    <property type="term" value="C:plasma membrane"/>
    <property type="evidence" value="ECO:0007669"/>
    <property type="project" value="UniProtKB-SubCell"/>
</dbReference>
<dbReference type="PANTHER" id="PTHR43124:SF3">
    <property type="entry name" value="CHLORAMPHENICOL EFFLUX PUMP RV0191"/>
    <property type="match status" value="1"/>
</dbReference>
<reference evidence="10" key="1">
    <citation type="submission" date="2016-10" db="EMBL/GenBank/DDBJ databases">
        <authorList>
            <person name="Varghese N."/>
            <person name="Submissions S."/>
        </authorList>
    </citation>
    <scope>NUCLEOTIDE SEQUENCE [LARGE SCALE GENOMIC DNA]</scope>
    <source>
        <strain evidence="10">IBRC-M 10403</strain>
    </source>
</reference>
<accession>A0A1G6VSR0</accession>
<dbReference type="Proteomes" id="UP000199501">
    <property type="component" value="Unassembled WGS sequence"/>
</dbReference>
<evidence type="ECO:0000256" key="1">
    <source>
        <dbReference type="ARBA" id="ARBA00004651"/>
    </source>
</evidence>
<feature type="transmembrane region" description="Helical" evidence="7">
    <location>
        <begin position="281"/>
        <end position="298"/>
    </location>
</feature>
<feature type="transmembrane region" description="Helical" evidence="7">
    <location>
        <begin position="215"/>
        <end position="239"/>
    </location>
</feature>
<feature type="transmembrane region" description="Helical" evidence="7">
    <location>
        <begin position="340"/>
        <end position="360"/>
    </location>
</feature>
<dbReference type="PANTHER" id="PTHR43124">
    <property type="entry name" value="PURINE EFFLUX PUMP PBUE"/>
    <property type="match status" value="1"/>
</dbReference>
<protein>
    <submittedName>
        <fullName evidence="9">Predicted arabinose efflux permease, MFS family</fullName>
    </submittedName>
</protein>
<feature type="transmembrane region" description="Helical" evidence="7">
    <location>
        <begin position="86"/>
        <end position="109"/>
    </location>
</feature>
<dbReference type="InterPro" id="IPR020846">
    <property type="entry name" value="MFS_dom"/>
</dbReference>
<evidence type="ECO:0000256" key="7">
    <source>
        <dbReference type="SAM" id="Phobius"/>
    </source>
</evidence>
<name>A0A1G6VSR0_9PSEU</name>
<dbReference type="STRING" id="1271860.SAMN05216174_11374"/>
<feature type="transmembrane region" description="Helical" evidence="7">
    <location>
        <begin position="304"/>
        <end position="328"/>
    </location>
</feature>
<keyword evidence="3 7" id="KW-0812">Transmembrane</keyword>
<proteinExistence type="predicted"/>
<feature type="domain" description="Major facilitator superfamily (MFS) profile" evidence="8">
    <location>
        <begin position="20"/>
        <end position="393"/>
    </location>
</feature>
<feature type="compositionally biased region" description="Pro residues" evidence="6">
    <location>
        <begin position="400"/>
        <end position="415"/>
    </location>
</feature>
<dbReference type="SUPFAM" id="SSF103473">
    <property type="entry name" value="MFS general substrate transporter"/>
    <property type="match status" value="1"/>
</dbReference>
<dbReference type="InterPro" id="IPR011701">
    <property type="entry name" value="MFS"/>
</dbReference>
<feature type="transmembrane region" description="Helical" evidence="7">
    <location>
        <begin position="147"/>
        <end position="169"/>
    </location>
</feature>
<keyword evidence="5 7" id="KW-0472">Membrane</keyword>
<feature type="transmembrane region" description="Helical" evidence="7">
    <location>
        <begin position="175"/>
        <end position="194"/>
    </location>
</feature>
<dbReference type="PROSITE" id="PS50850">
    <property type="entry name" value="MFS"/>
    <property type="match status" value="1"/>
</dbReference>
<evidence type="ECO:0000256" key="2">
    <source>
        <dbReference type="ARBA" id="ARBA00022475"/>
    </source>
</evidence>
<dbReference type="Gene3D" id="1.20.1250.20">
    <property type="entry name" value="MFS general substrate transporter like domains"/>
    <property type="match status" value="1"/>
</dbReference>
<dbReference type="AlphaFoldDB" id="A0A1G6VSR0"/>
<dbReference type="InterPro" id="IPR036259">
    <property type="entry name" value="MFS_trans_sf"/>
</dbReference>
<evidence type="ECO:0000259" key="8">
    <source>
        <dbReference type="PROSITE" id="PS50850"/>
    </source>
</evidence>
<feature type="transmembrane region" description="Helical" evidence="7">
    <location>
        <begin position="251"/>
        <end position="269"/>
    </location>
</feature>
<sequence length="423" mass="41979">MAKLADRVPAPRGRDRRSRGLAAVALATAATATSGHTVTGPLPVLAVEPHASPGAVGQLATFSAVVCVLAGPALAVATGRWERRTLLTVTLLVTAAGNVMAAVSTSYWTLVAGRMVTALGAATTTAVAVGLAAAASPPAARARTMSLVLTGVTAALLLGVPGVAAMAYWWGYRPAVWAVVGLCLIAAAVVIGAPRLPAPPALRLADRLAAATRPGVGGVLIGAALTWTSIGVGYPYLALVVGTSQAAHGPASLYLTFYGLGAAASTVWVPKLLDHTSPRGVLVCAALVTALAAAVLMPSVTHPVFVIATVTAWGASAWVTAPAANAWLTDIADGDRGQSGLLLALAGAVIYLGLGVGGLLGGAALTWGGTRALLGVAAVLAVLAAAVFAAVGRGQGGWPTPNPGPAAQPPPPGLHPHPHWLPR</sequence>
<organism evidence="9 10">
    <name type="scientific">Actinokineospora iranica</name>
    <dbReference type="NCBI Taxonomy" id="1271860"/>
    <lineage>
        <taxon>Bacteria</taxon>
        <taxon>Bacillati</taxon>
        <taxon>Actinomycetota</taxon>
        <taxon>Actinomycetes</taxon>
        <taxon>Pseudonocardiales</taxon>
        <taxon>Pseudonocardiaceae</taxon>
        <taxon>Actinokineospora</taxon>
    </lineage>
</organism>
<feature type="region of interest" description="Disordered" evidence="6">
    <location>
        <begin position="398"/>
        <end position="423"/>
    </location>
</feature>
<gene>
    <name evidence="9" type="ORF">SAMN05216174_11374</name>
</gene>
<evidence type="ECO:0000256" key="6">
    <source>
        <dbReference type="SAM" id="MobiDB-lite"/>
    </source>
</evidence>
<comment type="subcellular location">
    <subcellularLocation>
        <location evidence="1">Cell membrane</location>
        <topology evidence="1">Multi-pass membrane protein</topology>
    </subcellularLocation>
</comment>
<dbReference type="InterPro" id="IPR050189">
    <property type="entry name" value="MFS_Efflux_Transporters"/>
</dbReference>
<feature type="transmembrane region" description="Helical" evidence="7">
    <location>
        <begin position="59"/>
        <end position="79"/>
    </location>
</feature>
<evidence type="ECO:0000256" key="4">
    <source>
        <dbReference type="ARBA" id="ARBA00022989"/>
    </source>
</evidence>
<dbReference type="Pfam" id="PF07690">
    <property type="entry name" value="MFS_1"/>
    <property type="match status" value="2"/>
</dbReference>
<dbReference type="EMBL" id="FMZZ01000013">
    <property type="protein sequence ID" value="SDD56574.1"/>
    <property type="molecule type" value="Genomic_DNA"/>
</dbReference>
<keyword evidence="10" id="KW-1185">Reference proteome</keyword>
<feature type="transmembrane region" description="Helical" evidence="7">
    <location>
        <begin position="115"/>
        <end position="135"/>
    </location>
</feature>
<evidence type="ECO:0000256" key="3">
    <source>
        <dbReference type="ARBA" id="ARBA00022692"/>
    </source>
</evidence>
<keyword evidence="2" id="KW-1003">Cell membrane</keyword>
<evidence type="ECO:0000313" key="9">
    <source>
        <dbReference type="EMBL" id="SDD56574.1"/>
    </source>
</evidence>
<evidence type="ECO:0000256" key="5">
    <source>
        <dbReference type="ARBA" id="ARBA00023136"/>
    </source>
</evidence>
<dbReference type="GO" id="GO:0022857">
    <property type="term" value="F:transmembrane transporter activity"/>
    <property type="evidence" value="ECO:0007669"/>
    <property type="project" value="InterPro"/>
</dbReference>
<feature type="transmembrane region" description="Helical" evidence="7">
    <location>
        <begin position="372"/>
        <end position="391"/>
    </location>
</feature>
<evidence type="ECO:0000313" key="10">
    <source>
        <dbReference type="Proteomes" id="UP000199501"/>
    </source>
</evidence>
<keyword evidence="4 7" id="KW-1133">Transmembrane helix</keyword>